<keyword evidence="4" id="KW-1185">Reference proteome</keyword>
<dbReference type="InterPro" id="IPR001660">
    <property type="entry name" value="SAM"/>
</dbReference>
<protein>
    <recommendedName>
        <fullName evidence="2">SAM domain-containing protein</fullName>
    </recommendedName>
</protein>
<dbReference type="Gene3D" id="1.10.150.50">
    <property type="entry name" value="Transcription Factor, Ets-1"/>
    <property type="match status" value="1"/>
</dbReference>
<evidence type="ECO:0000313" key="4">
    <source>
        <dbReference type="Proteomes" id="UP000006906"/>
    </source>
</evidence>
<dbReference type="RefSeq" id="XP_042927874.1">
    <property type="nucleotide sequence ID" value="XM_043060110.1"/>
</dbReference>
<feature type="domain" description="SAM" evidence="2">
    <location>
        <begin position="53"/>
        <end position="108"/>
    </location>
</feature>
<name>A0A2K3E4A5_CHLRE</name>
<dbReference type="SUPFAM" id="SSF47769">
    <property type="entry name" value="SAM/Pointed domain"/>
    <property type="match status" value="1"/>
</dbReference>
<dbReference type="EMBL" id="CM008963">
    <property type="protein sequence ID" value="PNW87619.1"/>
    <property type="molecule type" value="Genomic_DNA"/>
</dbReference>
<dbReference type="OrthoDB" id="551138at2759"/>
<sequence length="266" mass="26481">MARSRKWRHGRCSVHAQVQQLLASPALANATGYLEGMVAGGREGLAELVQDTYLADIGLPQYVELMRGQEVTPLVLAGMKDRDLEKLGVETVGARRRISEAARQYGAKVKSTAKMMAVYRDGQSLAASSPAASHASHASHAHVAHAMAAAQHMQHQRQQAAASAASVSNAAVLGLGHGGPGGLGPVGLEALGLGHGLGHGLGLGLGLGLEHAPHVPHSEVASVAGDGHVATVGAVGTGGAVAAVGGGPGVPPAATAAAAAPGMLDA</sequence>
<evidence type="ECO:0000313" key="3">
    <source>
        <dbReference type="EMBL" id="PNW87619.1"/>
    </source>
</evidence>
<proteinExistence type="predicted"/>
<accession>A0A2K3E4A5</accession>
<reference evidence="3 4" key="1">
    <citation type="journal article" date="2007" name="Science">
        <title>The Chlamydomonas genome reveals the evolution of key animal and plant functions.</title>
        <authorList>
            <person name="Merchant S.S."/>
            <person name="Prochnik S.E."/>
            <person name="Vallon O."/>
            <person name="Harris E.H."/>
            <person name="Karpowicz S.J."/>
            <person name="Witman G.B."/>
            <person name="Terry A."/>
            <person name="Salamov A."/>
            <person name="Fritz-Laylin L.K."/>
            <person name="Marechal-Drouard L."/>
            <person name="Marshall W.F."/>
            <person name="Qu L.H."/>
            <person name="Nelson D.R."/>
            <person name="Sanderfoot A.A."/>
            <person name="Spalding M.H."/>
            <person name="Kapitonov V.V."/>
            <person name="Ren Q."/>
            <person name="Ferris P."/>
            <person name="Lindquist E."/>
            <person name="Shapiro H."/>
            <person name="Lucas S.M."/>
            <person name="Grimwood J."/>
            <person name="Schmutz J."/>
            <person name="Cardol P."/>
            <person name="Cerutti H."/>
            <person name="Chanfreau G."/>
            <person name="Chen C.L."/>
            <person name="Cognat V."/>
            <person name="Croft M.T."/>
            <person name="Dent R."/>
            <person name="Dutcher S."/>
            <person name="Fernandez E."/>
            <person name="Fukuzawa H."/>
            <person name="Gonzalez-Ballester D."/>
            <person name="Gonzalez-Halphen D."/>
            <person name="Hallmann A."/>
            <person name="Hanikenne M."/>
            <person name="Hippler M."/>
            <person name="Inwood W."/>
            <person name="Jabbari K."/>
            <person name="Kalanon M."/>
            <person name="Kuras R."/>
            <person name="Lefebvre P.A."/>
            <person name="Lemaire S.D."/>
            <person name="Lobanov A.V."/>
            <person name="Lohr M."/>
            <person name="Manuell A."/>
            <person name="Meier I."/>
            <person name="Mets L."/>
            <person name="Mittag M."/>
            <person name="Mittelmeier T."/>
            <person name="Moroney J.V."/>
            <person name="Moseley J."/>
            <person name="Napoli C."/>
            <person name="Nedelcu A.M."/>
            <person name="Niyogi K."/>
            <person name="Novoselov S.V."/>
            <person name="Paulsen I.T."/>
            <person name="Pazour G."/>
            <person name="Purton S."/>
            <person name="Ral J.P."/>
            <person name="Riano-Pachon D.M."/>
            <person name="Riekhof W."/>
            <person name="Rymarquis L."/>
            <person name="Schroda M."/>
            <person name="Stern D."/>
            <person name="Umen J."/>
            <person name="Willows R."/>
            <person name="Wilson N."/>
            <person name="Zimmer S.L."/>
            <person name="Allmer J."/>
            <person name="Balk J."/>
            <person name="Bisova K."/>
            <person name="Chen C.J."/>
            <person name="Elias M."/>
            <person name="Gendler K."/>
            <person name="Hauser C."/>
            <person name="Lamb M.R."/>
            <person name="Ledford H."/>
            <person name="Long J.C."/>
            <person name="Minagawa J."/>
            <person name="Page M.D."/>
            <person name="Pan J."/>
            <person name="Pootakham W."/>
            <person name="Roje S."/>
            <person name="Rose A."/>
            <person name="Stahlberg E."/>
            <person name="Terauchi A.M."/>
            <person name="Yang P."/>
            <person name="Ball S."/>
            <person name="Bowler C."/>
            <person name="Dieckmann C.L."/>
            <person name="Gladyshev V.N."/>
            <person name="Green P."/>
            <person name="Jorgensen R."/>
            <person name="Mayfield S."/>
            <person name="Mueller-Roeber B."/>
            <person name="Rajamani S."/>
            <person name="Sayre R.T."/>
            <person name="Brokstein P."/>
            <person name="Dubchak I."/>
            <person name="Goodstein D."/>
            <person name="Hornick L."/>
            <person name="Huang Y.W."/>
            <person name="Jhaveri J."/>
            <person name="Luo Y."/>
            <person name="Martinez D."/>
            <person name="Ngau W.C."/>
            <person name="Otillar B."/>
            <person name="Poliakov A."/>
            <person name="Porter A."/>
            <person name="Szajkowski L."/>
            <person name="Werner G."/>
            <person name="Zhou K."/>
            <person name="Grigoriev I.V."/>
            <person name="Rokhsar D.S."/>
            <person name="Grossman A.R."/>
        </authorList>
    </citation>
    <scope>NUCLEOTIDE SEQUENCE [LARGE SCALE GENOMIC DNA]</scope>
    <source>
        <strain evidence="4">CC-503</strain>
    </source>
</reference>
<feature type="compositionally biased region" description="Low complexity" evidence="1">
    <location>
        <begin position="144"/>
        <end position="162"/>
    </location>
</feature>
<evidence type="ECO:0000259" key="2">
    <source>
        <dbReference type="PROSITE" id="PS50105"/>
    </source>
</evidence>
<dbReference type="CDD" id="cd09487">
    <property type="entry name" value="SAM_superfamily"/>
    <property type="match status" value="1"/>
</dbReference>
<evidence type="ECO:0000256" key="1">
    <source>
        <dbReference type="SAM" id="MobiDB-lite"/>
    </source>
</evidence>
<dbReference type="InParanoid" id="A0A2K3E4A5"/>
<dbReference type="AlphaFoldDB" id="A0A2K3E4A5"/>
<dbReference type="GeneID" id="5726050"/>
<dbReference type="KEGG" id="cre:CHLRE_02g141746v5"/>
<feature type="region of interest" description="Disordered" evidence="1">
    <location>
        <begin position="129"/>
        <end position="162"/>
    </location>
</feature>
<dbReference type="PROSITE" id="PS50105">
    <property type="entry name" value="SAM_DOMAIN"/>
    <property type="match status" value="1"/>
</dbReference>
<dbReference type="Gramene" id="PNW87619">
    <property type="protein sequence ID" value="PNW87619"/>
    <property type="gene ID" value="CHLRE_02g141746v5"/>
</dbReference>
<dbReference type="Proteomes" id="UP000006906">
    <property type="component" value="Chromosome 2"/>
</dbReference>
<gene>
    <name evidence="3" type="ORF">CHLRE_02g141746v5</name>
</gene>
<organism evidence="3 4">
    <name type="scientific">Chlamydomonas reinhardtii</name>
    <name type="common">Chlamydomonas smithii</name>
    <dbReference type="NCBI Taxonomy" id="3055"/>
    <lineage>
        <taxon>Eukaryota</taxon>
        <taxon>Viridiplantae</taxon>
        <taxon>Chlorophyta</taxon>
        <taxon>core chlorophytes</taxon>
        <taxon>Chlorophyceae</taxon>
        <taxon>CS clade</taxon>
        <taxon>Chlamydomonadales</taxon>
        <taxon>Chlamydomonadaceae</taxon>
        <taxon>Chlamydomonas</taxon>
    </lineage>
</organism>
<dbReference type="ExpressionAtlas" id="A0A2K3E4A5">
    <property type="expression patterns" value="baseline"/>
</dbReference>
<dbReference type="Pfam" id="PF07647">
    <property type="entry name" value="SAM_2"/>
    <property type="match status" value="1"/>
</dbReference>
<dbReference type="InterPro" id="IPR013761">
    <property type="entry name" value="SAM/pointed_sf"/>
</dbReference>